<evidence type="ECO:0000313" key="2">
    <source>
        <dbReference type="Proteomes" id="UP000467841"/>
    </source>
</evidence>
<comment type="caution">
    <text evidence="1">The sequence shown here is derived from an EMBL/GenBank/DDBJ whole genome shotgun (WGS) entry which is preliminary data.</text>
</comment>
<proteinExistence type="predicted"/>
<sequence>MGKHCGGTGTSPVAGAGAGAAALIRTGEDIAIITKQSLLGSSRRYTTGKHCKSFVGNCSEPSATVAQIGTGEEMAIITNVMSNNVVNFMS</sequence>
<evidence type="ECO:0000313" key="1">
    <source>
        <dbReference type="EMBL" id="CAA7055627.1"/>
    </source>
</evidence>
<reference evidence="1" key="1">
    <citation type="submission" date="2020-01" db="EMBL/GenBank/DDBJ databases">
        <authorList>
            <person name="Mishra B."/>
        </authorList>
    </citation>
    <scope>NUCLEOTIDE SEQUENCE [LARGE SCALE GENOMIC DNA]</scope>
</reference>
<dbReference type="EMBL" id="CACVBM020001607">
    <property type="protein sequence ID" value="CAA7055627.1"/>
    <property type="molecule type" value="Genomic_DNA"/>
</dbReference>
<dbReference type="AlphaFoldDB" id="A0A6D2KTG4"/>
<protein>
    <submittedName>
        <fullName evidence="1">Uncharacterized protein</fullName>
    </submittedName>
</protein>
<organism evidence="1 2">
    <name type="scientific">Microthlaspi erraticum</name>
    <dbReference type="NCBI Taxonomy" id="1685480"/>
    <lineage>
        <taxon>Eukaryota</taxon>
        <taxon>Viridiplantae</taxon>
        <taxon>Streptophyta</taxon>
        <taxon>Embryophyta</taxon>
        <taxon>Tracheophyta</taxon>
        <taxon>Spermatophyta</taxon>
        <taxon>Magnoliopsida</taxon>
        <taxon>eudicotyledons</taxon>
        <taxon>Gunneridae</taxon>
        <taxon>Pentapetalae</taxon>
        <taxon>rosids</taxon>
        <taxon>malvids</taxon>
        <taxon>Brassicales</taxon>
        <taxon>Brassicaceae</taxon>
        <taxon>Coluteocarpeae</taxon>
        <taxon>Microthlaspi</taxon>
    </lineage>
</organism>
<name>A0A6D2KTG4_9BRAS</name>
<dbReference type="Proteomes" id="UP000467841">
    <property type="component" value="Unassembled WGS sequence"/>
</dbReference>
<keyword evidence="2" id="KW-1185">Reference proteome</keyword>
<gene>
    <name evidence="1" type="ORF">MERR_LOCUS42863</name>
</gene>
<accession>A0A6D2KTG4</accession>